<evidence type="ECO:0000313" key="5">
    <source>
        <dbReference type="Proteomes" id="UP000053475"/>
    </source>
</evidence>
<keyword evidence="3" id="KW-0732">Signal</keyword>
<dbReference type="InterPro" id="IPR024078">
    <property type="entry name" value="LmbE-like_dom_sf"/>
</dbReference>
<dbReference type="GO" id="GO:0000225">
    <property type="term" value="F:N-acetylglucosaminylphosphatidylinositol deacetylase activity"/>
    <property type="evidence" value="ECO:0007669"/>
    <property type="project" value="UniProtKB-EC"/>
</dbReference>
<dbReference type="EMBL" id="JOMC01000088">
    <property type="protein sequence ID" value="KIA75556.1"/>
    <property type="molecule type" value="Genomic_DNA"/>
</dbReference>
<comment type="caution">
    <text evidence="4">The sequence shown here is derived from an EMBL/GenBank/DDBJ whole genome shotgun (WGS) entry which is preliminary data.</text>
</comment>
<comment type="similarity">
    <text evidence="1">Belongs to the PIGL family.</text>
</comment>
<dbReference type="PANTHER" id="PTHR12993:SF23">
    <property type="entry name" value="N-ACETYLGLUCOSAMINYLPHOSPHATIDYLINOSITOL DEACETYLASE"/>
    <property type="match status" value="1"/>
</dbReference>
<dbReference type="Proteomes" id="UP000053475">
    <property type="component" value="Unassembled WGS sequence"/>
</dbReference>
<evidence type="ECO:0000313" key="4">
    <source>
        <dbReference type="EMBL" id="KIA75556.1"/>
    </source>
</evidence>
<feature type="chain" id="PRO_5002147506" description="N-acetylglucosaminylphosphatidylinositol deacetylase" evidence="3">
    <location>
        <begin position="19"/>
        <end position="274"/>
    </location>
</feature>
<dbReference type="Pfam" id="PF02585">
    <property type="entry name" value="PIG-L"/>
    <property type="match status" value="1"/>
</dbReference>
<dbReference type="SUPFAM" id="SSF102588">
    <property type="entry name" value="LmbE-like"/>
    <property type="match status" value="1"/>
</dbReference>
<dbReference type="Gene3D" id="3.40.50.10320">
    <property type="entry name" value="LmbE-like"/>
    <property type="match status" value="1"/>
</dbReference>
<dbReference type="EC" id="3.5.1.89" evidence="2"/>
<accession>A0A0C1BVI6</accession>
<keyword evidence="5" id="KW-1185">Reference proteome</keyword>
<evidence type="ECO:0000256" key="3">
    <source>
        <dbReference type="SAM" id="SignalP"/>
    </source>
</evidence>
<dbReference type="AlphaFoldDB" id="A0A0C1BVI6"/>
<feature type="signal peptide" evidence="3">
    <location>
        <begin position="1"/>
        <end position="18"/>
    </location>
</feature>
<evidence type="ECO:0000256" key="2">
    <source>
        <dbReference type="ARBA" id="ARBA00012176"/>
    </source>
</evidence>
<dbReference type="InterPro" id="IPR003737">
    <property type="entry name" value="GlcNAc_PI_deacetylase-related"/>
</dbReference>
<reference evidence="4 5" key="1">
    <citation type="submission" date="2014-11" db="EMBL/GenBank/DDBJ databases">
        <title>Genomics derived discovery of secondary metabolites biosynthetic gene clusters in Aspergillus ustus.</title>
        <authorList>
            <person name="Pi B."/>
            <person name="Dai F."/>
            <person name="Song X."/>
            <person name="Zhu C."/>
            <person name="Li H."/>
            <person name="Yu D."/>
        </authorList>
    </citation>
    <scope>NUCLEOTIDE SEQUENCE [LARGE SCALE GENOMIC DNA]</scope>
    <source>
        <strain evidence="4 5">3.3904</strain>
    </source>
</reference>
<gene>
    <name evidence="4" type="ORF">HK57_00659</name>
</gene>
<organism evidence="4 5">
    <name type="scientific">Aspergillus ustus</name>
    <dbReference type="NCBI Taxonomy" id="40382"/>
    <lineage>
        <taxon>Eukaryota</taxon>
        <taxon>Fungi</taxon>
        <taxon>Dikarya</taxon>
        <taxon>Ascomycota</taxon>
        <taxon>Pezizomycotina</taxon>
        <taxon>Eurotiomycetes</taxon>
        <taxon>Eurotiomycetidae</taxon>
        <taxon>Eurotiales</taxon>
        <taxon>Aspergillaceae</taxon>
        <taxon>Aspergillus</taxon>
        <taxon>Aspergillus subgen. Nidulantes</taxon>
    </lineage>
</organism>
<dbReference type="GO" id="GO:0005783">
    <property type="term" value="C:endoplasmic reticulum"/>
    <property type="evidence" value="ECO:0007669"/>
    <property type="project" value="TreeGrafter"/>
</dbReference>
<proteinExistence type="inferred from homology"/>
<dbReference type="PANTHER" id="PTHR12993">
    <property type="entry name" value="N-ACETYLGLUCOSAMINYL-PHOSPHATIDYLINOSITOL DE-N-ACETYLASE-RELATED"/>
    <property type="match status" value="1"/>
</dbReference>
<evidence type="ECO:0000256" key="1">
    <source>
        <dbReference type="ARBA" id="ARBA00006066"/>
    </source>
</evidence>
<name>A0A0C1BVI6_ASPUT</name>
<sequence length="274" mass="29875">MKLSTFLTGVTLLTPVLADNTLNIVAHPDDDLLFINPDILHDIANGFNVRTVYLTSGDGGNSWPFWTGRQAGALAAYASMAGEESVWDESDIGVEGKDIPLYTLQGNPSVSLAFLHIPDGSMDGNGFPATGQESLEKLWKGAIARIRTVDESGTTYSKEELIDTLTQIIDDYEPDSVNSLDYLHDYGSGDHSDHTSVGIFTNTAAIASWFPGDVIAYRGYPIKYDPANVDGEDLAKKKEAFYTYAGFDETVCASDVACQGTEYELWLPRLYTSN</sequence>
<protein>
    <recommendedName>
        <fullName evidence="2">N-acetylglucosaminylphosphatidylinositol deacetylase</fullName>
        <ecNumber evidence="2">3.5.1.89</ecNumber>
    </recommendedName>
</protein>